<feature type="domain" description="Malic enzyme NAD-binding" evidence="10">
    <location>
        <begin position="276"/>
        <end position="537"/>
    </location>
</feature>
<dbReference type="GO" id="GO:0051287">
    <property type="term" value="F:NAD binding"/>
    <property type="evidence" value="ECO:0007669"/>
    <property type="project" value="InterPro"/>
</dbReference>
<comment type="caution">
    <text evidence="12">The sequence shown here is derived from an EMBL/GenBank/DDBJ whole genome shotgun (WGS) entry which is preliminary data.</text>
</comment>
<sequence>MQTFRLHRRSNGRDQLEVPLRGRALLAHPMYNKGTAFSAEERRTFGLEGMLPDRTSSQEVQKKRTYQAIVRKDDAIERYIGLAALQDRNEALFYQLLEEHLDEFLPIVYTPTVGQACKKYSHIFRRGRGLWITPRDKGRVNEILGNAPYEDVRLIVVTDNERILGLGDLGAGGIGIPIGKLALYTVAAGIHPSQCLPISLDVGTDNEELLNDELYVGIRERRLRGEAYDALVEEFVGAVKKRFPKALLQWEDFKKANAFRLLDRYADRLLSFNDDIQGTAAVTLAGVMAGCRIVGQRPAEQRVLILGAGAAGIGIARQLREWLRRDGVAGEDLTRAIAVLDSRGLLIDDGNLSDEYKQEFAWQPEDGQAVGIDPNGARDLETVIRAVKPTVLLGTSGQPGIFTERVIQAMQAGTERPIILPISNPTANTEARPEDLIRWTKGRALVATGSPFDPVEHAGKIHEIAQGNNVYIFPGVGLGALAVQADRITDRLFTVAADALAECISEDDLAAGRLYPPMKGLREITRHIALTVAQACVEDGLAEPAEELEAAVDSLMWKPEYPEYVPA</sequence>
<dbReference type="Pfam" id="PF03949">
    <property type="entry name" value="Malic_M"/>
    <property type="match status" value="1"/>
</dbReference>
<dbReference type="EMBL" id="JAYGII010000006">
    <property type="protein sequence ID" value="MEA5445096.1"/>
    <property type="molecule type" value="Genomic_DNA"/>
</dbReference>
<evidence type="ECO:0000256" key="3">
    <source>
        <dbReference type="ARBA" id="ARBA00022723"/>
    </source>
</evidence>
<evidence type="ECO:0000256" key="5">
    <source>
        <dbReference type="ARBA" id="ARBA00023027"/>
    </source>
</evidence>
<gene>
    <name evidence="12" type="ORF">VCB98_04585</name>
</gene>
<protein>
    <submittedName>
        <fullName evidence="12">NAD-dependent malic enzyme</fullName>
        <ecNumber evidence="12">1.1.1.38</ecNumber>
    </submittedName>
</protein>
<evidence type="ECO:0000259" key="11">
    <source>
        <dbReference type="SMART" id="SM01274"/>
    </source>
</evidence>
<dbReference type="Proteomes" id="UP001302316">
    <property type="component" value="Unassembled WGS sequence"/>
</dbReference>
<dbReference type="InterPro" id="IPR015884">
    <property type="entry name" value="Malic_enzyme_CS"/>
</dbReference>
<organism evidence="12 13">
    <name type="scientific">Natronospira elongata</name>
    <dbReference type="NCBI Taxonomy" id="3110268"/>
    <lineage>
        <taxon>Bacteria</taxon>
        <taxon>Pseudomonadati</taxon>
        <taxon>Pseudomonadota</taxon>
        <taxon>Gammaproteobacteria</taxon>
        <taxon>Natronospirales</taxon>
        <taxon>Natronospiraceae</taxon>
        <taxon>Natronospira</taxon>
    </lineage>
</organism>
<dbReference type="NCBIfam" id="NF010052">
    <property type="entry name" value="PRK13529.1"/>
    <property type="match status" value="1"/>
</dbReference>
<dbReference type="PANTHER" id="PTHR23406">
    <property type="entry name" value="MALIC ENZYME-RELATED"/>
    <property type="match status" value="1"/>
</dbReference>
<dbReference type="InterPro" id="IPR012302">
    <property type="entry name" value="Malic_NAD-bd"/>
</dbReference>
<evidence type="ECO:0000256" key="7">
    <source>
        <dbReference type="PIRSR" id="PIRSR000106-2"/>
    </source>
</evidence>
<dbReference type="PANTHER" id="PTHR23406:SF34">
    <property type="entry name" value="NAD-DEPENDENT MALIC ENZYME, MITOCHONDRIAL"/>
    <property type="match status" value="1"/>
</dbReference>
<dbReference type="GO" id="GO:0016616">
    <property type="term" value="F:oxidoreductase activity, acting on the CH-OH group of donors, NAD or NADP as acceptor"/>
    <property type="evidence" value="ECO:0007669"/>
    <property type="project" value="InterPro"/>
</dbReference>
<dbReference type="PIRSF" id="PIRSF000106">
    <property type="entry name" value="ME"/>
    <property type="match status" value="1"/>
</dbReference>
<dbReference type="SUPFAM" id="SSF51735">
    <property type="entry name" value="NAD(P)-binding Rossmann-fold domains"/>
    <property type="match status" value="1"/>
</dbReference>
<feature type="active site" description="Proton acceptor" evidence="6">
    <location>
        <position position="180"/>
    </location>
</feature>
<feature type="active site" description="Proton donor" evidence="6">
    <location>
        <position position="109"/>
    </location>
</feature>
<dbReference type="GO" id="GO:0046872">
    <property type="term" value="F:metal ion binding"/>
    <property type="evidence" value="ECO:0007669"/>
    <property type="project" value="UniProtKB-KW"/>
</dbReference>
<dbReference type="PRINTS" id="PR00072">
    <property type="entry name" value="MALOXRDTASE"/>
</dbReference>
<feature type="binding site" evidence="7">
    <location>
        <position position="468"/>
    </location>
    <ligand>
        <name>(S)-malate</name>
        <dbReference type="ChEBI" id="CHEBI:15589"/>
    </ligand>
</feature>
<keyword evidence="5" id="KW-0520">NAD</keyword>
<dbReference type="InterPro" id="IPR046346">
    <property type="entry name" value="Aminoacid_DH-like_N_sf"/>
</dbReference>
<dbReference type="GO" id="GO:0006108">
    <property type="term" value="P:malate metabolic process"/>
    <property type="evidence" value="ECO:0007669"/>
    <property type="project" value="TreeGrafter"/>
</dbReference>
<feature type="binding site" evidence="8">
    <location>
        <position position="251"/>
    </location>
    <ligand>
        <name>a divalent metal cation</name>
        <dbReference type="ChEBI" id="CHEBI:60240"/>
    </ligand>
</feature>
<evidence type="ECO:0000256" key="9">
    <source>
        <dbReference type="RuleBase" id="RU003427"/>
    </source>
</evidence>
<dbReference type="Gene3D" id="3.40.50.10380">
    <property type="entry name" value="Malic enzyme, N-terminal domain"/>
    <property type="match status" value="1"/>
</dbReference>
<dbReference type="InterPro" id="IPR012301">
    <property type="entry name" value="Malic_N_dom"/>
</dbReference>
<dbReference type="Gene3D" id="3.40.50.720">
    <property type="entry name" value="NAD(P)-binding Rossmann-like Domain"/>
    <property type="match status" value="1"/>
</dbReference>
<dbReference type="SMART" id="SM01274">
    <property type="entry name" value="malic"/>
    <property type="match status" value="1"/>
</dbReference>
<dbReference type="Pfam" id="PF00390">
    <property type="entry name" value="malic"/>
    <property type="match status" value="1"/>
</dbReference>
<keyword evidence="3 8" id="KW-0479">Metal-binding</keyword>
<dbReference type="RefSeq" id="WP_346050727.1">
    <property type="nucleotide sequence ID" value="NZ_JAYGII010000006.1"/>
</dbReference>
<keyword evidence="13" id="KW-1185">Reference proteome</keyword>
<dbReference type="SMART" id="SM00919">
    <property type="entry name" value="Malic_M"/>
    <property type="match status" value="1"/>
</dbReference>
<evidence type="ECO:0000256" key="2">
    <source>
        <dbReference type="ARBA" id="ARBA00008785"/>
    </source>
</evidence>
<dbReference type="AlphaFoldDB" id="A0AAP6JDP6"/>
<dbReference type="FunFam" id="3.40.50.10380:FF:000001">
    <property type="entry name" value="NAD-dependent malic enzyme"/>
    <property type="match status" value="1"/>
</dbReference>
<evidence type="ECO:0000256" key="8">
    <source>
        <dbReference type="PIRSR" id="PIRSR000106-3"/>
    </source>
</evidence>
<dbReference type="PROSITE" id="PS00331">
    <property type="entry name" value="MALIC_ENZYMES"/>
    <property type="match status" value="1"/>
</dbReference>
<dbReference type="EC" id="1.1.1.38" evidence="12"/>
<keyword evidence="4 12" id="KW-0560">Oxidoreductase</keyword>
<evidence type="ECO:0000256" key="6">
    <source>
        <dbReference type="PIRSR" id="PIRSR000106-1"/>
    </source>
</evidence>
<feature type="binding site" evidence="8">
    <location>
        <position position="252"/>
    </location>
    <ligand>
        <name>a divalent metal cation</name>
        <dbReference type="ChEBI" id="CHEBI:60240"/>
    </ligand>
</feature>
<feature type="binding site" evidence="7">
    <location>
        <position position="424"/>
    </location>
    <ligand>
        <name>(S)-malate</name>
        <dbReference type="ChEBI" id="CHEBI:15589"/>
    </ligand>
</feature>
<comment type="similarity">
    <text evidence="2 9">Belongs to the malic enzymes family.</text>
</comment>
<evidence type="ECO:0000313" key="13">
    <source>
        <dbReference type="Proteomes" id="UP001302316"/>
    </source>
</evidence>
<dbReference type="InterPro" id="IPR037062">
    <property type="entry name" value="Malic_N_dom_sf"/>
</dbReference>
<dbReference type="InterPro" id="IPR001891">
    <property type="entry name" value="Malic_OxRdtase"/>
</dbReference>
<accession>A0AAP6JDP6</accession>
<evidence type="ECO:0000256" key="4">
    <source>
        <dbReference type="ARBA" id="ARBA00023002"/>
    </source>
</evidence>
<evidence type="ECO:0000259" key="10">
    <source>
        <dbReference type="SMART" id="SM00919"/>
    </source>
</evidence>
<dbReference type="SUPFAM" id="SSF53223">
    <property type="entry name" value="Aminoacid dehydrogenase-like, N-terminal domain"/>
    <property type="match status" value="1"/>
</dbReference>
<feature type="binding site" evidence="7">
    <location>
        <position position="162"/>
    </location>
    <ligand>
        <name>(S)-malate</name>
        <dbReference type="ChEBI" id="CHEBI:15589"/>
    </ligand>
</feature>
<proteinExistence type="inferred from homology"/>
<dbReference type="InterPro" id="IPR036291">
    <property type="entry name" value="NAD(P)-bd_dom_sf"/>
</dbReference>
<comment type="cofactor">
    <cofactor evidence="1">
        <name>Mn(2+)</name>
        <dbReference type="ChEBI" id="CHEBI:29035"/>
    </cofactor>
</comment>
<evidence type="ECO:0000313" key="12">
    <source>
        <dbReference type="EMBL" id="MEA5445096.1"/>
    </source>
</evidence>
<name>A0AAP6JDP6_9GAMM</name>
<dbReference type="GO" id="GO:0004470">
    <property type="term" value="F:malic enzyme activity"/>
    <property type="evidence" value="ECO:0007669"/>
    <property type="project" value="InterPro"/>
</dbReference>
<evidence type="ECO:0000256" key="1">
    <source>
        <dbReference type="ARBA" id="ARBA00001936"/>
    </source>
</evidence>
<comment type="cofactor">
    <cofactor evidence="8">
        <name>Mg(2+)</name>
        <dbReference type="ChEBI" id="CHEBI:18420"/>
    </cofactor>
    <cofactor evidence="8">
        <name>Mn(2+)</name>
        <dbReference type="ChEBI" id="CHEBI:29035"/>
    </cofactor>
    <text evidence="8">Divalent metal cations. Prefers magnesium or manganese.</text>
</comment>
<reference evidence="12 13" key="1">
    <citation type="submission" date="2023-12" db="EMBL/GenBank/DDBJ databases">
        <title>Whole-genome sequencing of halo(alkali)philic microorganisms from hypersaline lakes.</title>
        <authorList>
            <person name="Sorokin D.Y."/>
            <person name="Merkel A.Y."/>
            <person name="Messina E."/>
            <person name="Yakimov M."/>
        </authorList>
    </citation>
    <scope>NUCLEOTIDE SEQUENCE [LARGE SCALE GENOMIC DNA]</scope>
    <source>
        <strain evidence="12 13">AB-CW1</strain>
    </source>
</reference>
<feature type="domain" description="Malic enzyme N-terminal" evidence="11">
    <location>
        <begin position="86"/>
        <end position="266"/>
    </location>
</feature>
<feature type="binding site" evidence="8">
    <location>
        <position position="275"/>
    </location>
    <ligand>
        <name>a divalent metal cation</name>
        <dbReference type="ChEBI" id="CHEBI:60240"/>
    </ligand>
</feature>